<dbReference type="EMBL" id="BEXB01000017">
    <property type="protein sequence ID" value="GAY76805.1"/>
    <property type="molecule type" value="Genomic_DNA"/>
</dbReference>
<evidence type="ECO:0000313" key="1">
    <source>
        <dbReference type="EMBL" id="GAY76805.1"/>
    </source>
</evidence>
<organism evidence="1 2">
    <name type="scientific">Sporolactobacillus inulinus</name>
    <dbReference type="NCBI Taxonomy" id="2078"/>
    <lineage>
        <taxon>Bacteria</taxon>
        <taxon>Bacillati</taxon>
        <taxon>Bacillota</taxon>
        <taxon>Bacilli</taxon>
        <taxon>Bacillales</taxon>
        <taxon>Sporolactobacillaceae</taxon>
        <taxon>Sporolactobacillus</taxon>
    </lineage>
</organism>
<comment type="caution">
    <text evidence="1">The sequence shown here is derived from an EMBL/GenBank/DDBJ whole genome shotgun (WGS) entry which is preliminary data.</text>
</comment>
<name>A0A4Y1ZCL9_9BACL</name>
<sequence>MGCSNNGEKDRTYGFSKVFPRFDFLFAETDPDFLFLMPLLLFFVS</sequence>
<gene>
    <name evidence="1" type="ORF">NBRC111894_2359</name>
</gene>
<proteinExistence type="predicted"/>
<protein>
    <submittedName>
        <fullName evidence="1">Uncharacterized protein</fullName>
    </submittedName>
</protein>
<dbReference type="AlphaFoldDB" id="A0A4Y1ZCL9"/>
<reference evidence="1 2" key="1">
    <citation type="submission" date="2017-11" db="EMBL/GenBank/DDBJ databases">
        <title>Draft Genome Sequence of Sporolactobacillus inulinus NBRC 111894 Isolated from Koso, a Japanese Sugar-Vegetable Fermented Beverage.</title>
        <authorList>
            <person name="Chiou T.Y."/>
            <person name="Oshima K."/>
            <person name="Suda W."/>
            <person name="Hattori M."/>
            <person name="Takahashi T."/>
        </authorList>
    </citation>
    <scope>NUCLEOTIDE SEQUENCE [LARGE SCALE GENOMIC DNA]</scope>
    <source>
        <strain evidence="1 2">NBRC111894</strain>
    </source>
</reference>
<evidence type="ECO:0000313" key="2">
    <source>
        <dbReference type="Proteomes" id="UP000319716"/>
    </source>
</evidence>
<accession>A0A4Y1ZCL9</accession>
<dbReference type="Proteomes" id="UP000319716">
    <property type="component" value="Unassembled WGS sequence"/>
</dbReference>